<dbReference type="SUPFAM" id="SSF81321">
    <property type="entry name" value="Family A G protein-coupled receptor-like"/>
    <property type="match status" value="1"/>
</dbReference>
<keyword evidence="3" id="KW-1185">Reference proteome</keyword>
<proteinExistence type="predicted"/>
<dbReference type="Proteomes" id="UP000070444">
    <property type="component" value="Unassembled WGS sequence"/>
</dbReference>
<keyword evidence="1" id="KW-1133">Transmembrane helix</keyword>
<feature type="transmembrane region" description="Helical" evidence="1">
    <location>
        <begin position="219"/>
        <end position="237"/>
    </location>
</feature>
<name>A0A137NQR1_CONC2</name>
<keyword evidence="1" id="KW-0472">Membrane</keyword>
<sequence length="298" mass="34439">MDSTSIYMYSKVLRNIYFALSIPGLIFTSILLYILLKKLRKSKHNDLILTLLAVLADSVSSGGLLFRAIFTQYPYNILKEHYSWCYYDAMINSVNLLYSGYILGILSVQRMLLIVFNLKVSIYIWISISCTLYFTILGAGIYISTLASPSLSIVEVFCLIKGVSSSKTFYTPLITCTLLTYLLTIISYLAIIIFSCKQCLEQLTLNLDKSIVYRECRTIIFKSLFFLIPYMVIYFGRVYCWLYEMITGNSRTFIMEYVSIILLSSAVIVNCFTILYMNKEINKEFFNFITKVKDIIHR</sequence>
<protein>
    <recommendedName>
        <fullName evidence="4">G-protein coupled receptors family 1 profile domain-containing protein</fullName>
    </recommendedName>
</protein>
<keyword evidence="1" id="KW-0812">Transmembrane</keyword>
<reference evidence="2 3" key="1">
    <citation type="journal article" date="2015" name="Genome Biol. Evol.">
        <title>Phylogenomic analyses indicate that early fungi evolved digesting cell walls of algal ancestors of land plants.</title>
        <authorList>
            <person name="Chang Y."/>
            <person name="Wang S."/>
            <person name="Sekimoto S."/>
            <person name="Aerts A.L."/>
            <person name="Choi C."/>
            <person name="Clum A."/>
            <person name="LaButti K.M."/>
            <person name="Lindquist E.A."/>
            <person name="Yee Ngan C."/>
            <person name="Ohm R.A."/>
            <person name="Salamov A.A."/>
            <person name="Grigoriev I.V."/>
            <person name="Spatafora J.W."/>
            <person name="Berbee M.L."/>
        </authorList>
    </citation>
    <scope>NUCLEOTIDE SEQUENCE [LARGE SCALE GENOMIC DNA]</scope>
    <source>
        <strain evidence="2 3">NRRL 28638</strain>
    </source>
</reference>
<feature type="transmembrane region" description="Helical" evidence="1">
    <location>
        <begin position="16"/>
        <end position="36"/>
    </location>
</feature>
<dbReference type="AlphaFoldDB" id="A0A137NQR1"/>
<evidence type="ECO:0008006" key="4">
    <source>
        <dbReference type="Google" id="ProtNLM"/>
    </source>
</evidence>
<feature type="transmembrane region" description="Helical" evidence="1">
    <location>
        <begin position="120"/>
        <end position="143"/>
    </location>
</feature>
<feature type="transmembrane region" description="Helical" evidence="1">
    <location>
        <begin position="257"/>
        <end position="277"/>
    </location>
</feature>
<dbReference type="Gene3D" id="1.20.1070.10">
    <property type="entry name" value="Rhodopsin 7-helix transmembrane proteins"/>
    <property type="match status" value="1"/>
</dbReference>
<feature type="transmembrane region" description="Helical" evidence="1">
    <location>
        <begin position="169"/>
        <end position="194"/>
    </location>
</feature>
<evidence type="ECO:0000313" key="2">
    <source>
        <dbReference type="EMBL" id="KXN65052.1"/>
    </source>
</evidence>
<organism evidence="2 3">
    <name type="scientific">Conidiobolus coronatus (strain ATCC 28846 / CBS 209.66 / NRRL 28638)</name>
    <name type="common">Delacroixia coronata</name>
    <dbReference type="NCBI Taxonomy" id="796925"/>
    <lineage>
        <taxon>Eukaryota</taxon>
        <taxon>Fungi</taxon>
        <taxon>Fungi incertae sedis</taxon>
        <taxon>Zoopagomycota</taxon>
        <taxon>Entomophthoromycotina</taxon>
        <taxon>Entomophthoromycetes</taxon>
        <taxon>Entomophthorales</taxon>
        <taxon>Ancylistaceae</taxon>
        <taxon>Conidiobolus</taxon>
    </lineage>
</organism>
<feature type="transmembrane region" description="Helical" evidence="1">
    <location>
        <begin position="48"/>
        <end position="70"/>
    </location>
</feature>
<feature type="transmembrane region" description="Helical" evidence="1">
    <location>
        <begin position="90"/>
        <end position="108"/>
    </location>
</feature>
<accession>A0A137NQR1</accession>
<dbReference type="EMBL" id="KQ965002">
    <property type="protein sequence ID" value="KXN65052.1"/>
    <property type="molecule type" value="Genomic_DNA"/>
</dbReference>
<gene>
    <name evidence="2" type="ORF">CONCODRAFT_13497</name>
</gene>
<evidence type="ECO:0000256" key="1">
    <source>
        <dbReference type="SAM" id="Phobius"/>
    </source>
</evidence>
<evidence type="ECO:0000313" key="3">
    <source>
        <dbReference type="Proteomes" id="UP000070444"/>
    </source>
</evidence>